<protein>
    <submittedName>
        <fullName evidence="5">Protease inhibitor I42 family protein</fullName>
    </submittedName>
</protein>
<feature type="domain" description="Proteinase inhibitor I42 chagasin" evidence="4">
    <location>
        <begin position="67"/>
        <end position="143"/>
    </location>
</feature>
<evidence type="ECO:0000256" key="1">
    <source>
        <dbReference type="ARBA" id="ARBA00022690"/>
    </source>
</evidence>
<dbReference type="RefSeq" id="WP_387702524.1">
    <property type="nucleotide sequence ID" value="NZ_JBIAMX010000018.1"/>
</dbReference>
<feature type="chain" id="PRO_5045852212" evidence="3">
    <location>
        <begin position="25"/>
        <end position="149"/>
    </location>
</feature>
<evidence type="ECO:0000313" key="5">
    <source>
        <dbReference type="EMBL" id="MFF0546072.1"/>
    </source>
</evidence>
<proteinExistence type="predicted"/>
<organism evidence="5 6">
    <name type="scientific">Nocardia thailandica</name>
    <dbReference type="NCBI Taxonomy" id="257275"/>
    <lineage>
        <taxon>Bacteria</taxon>
        <taxon>Bacillati</taxon>
        <taxon>Actinomycetota</taxon>
        <taxon>Actinomycetes</taxon>
        <taxon>Mycobacteriales</taxon>
        <taxon>Nocardiaceae</taxon>
        <taxon>Nocardia</taxon>
    </lineage>
</organism>
<accession>A0ABW6PUH6</accession>
<dbReference type="InterPro" id="IPR036331">
    <property type="entry name" value="Chagasin-like_sf"/>
</dbReference>
<gene>
    <name evidence="5" type="ORF">ACFYTF_24855</name>
</gene>
<name>A0ABW6PUH6_9NOCA</name>
<dbReference type="SUPFAM" id="SSF141066">
    <property type="entry name" value="ICP-like"/>
    <property type="match status" value="1"/>
</dbReference>
<keyword evidence="1 5" id="KW-0646">Protease inhibitor</keyword>
<evidence type="ECO:0000256" key="3">
    <source>
        <dbReference type="SAM" id="SignalP"/>
    </source>
</evidence>
<keyword evidence="3" id="KW-0732">Signal</keyword>
<keyword evidence="2" id="KW-0789">Thiol protease inhibitor</keyword>
<reference evidence="5 6" key="1">
    <citation type="submission" date="2024-10" db="EMBL/GenBank/DDBJ databases">
        <title>The Natural Products Discovery Center: Release of the First 8490 Sequenced Strains for Exploring Actinobacteria Biosynthetic Diversity.</title>
        <authorList>
            <person name="Kalkreuter E."/>
            <person name="Kautsar S.A."/>
            <person name="Yang D."/>
            <person name="Bader C.D."/>
            <person name="Teijaro C.N."/>
            <person name="Fluegel L."/>
            <person name="Davis C.M."/>
            <person name="Simpson J.R."/>
            <person name="Lauterbach L."/>
            <person name="Steele A.D."/>
            <person name="Gui C."/>
            <person name="Meng S."/>
            <person name="Li G."/>
            <person name="Viehrig K."/>
            <person name="Ye F."/>
            <person name="Su P."/>
            <person name="Kiefer A.F."/>
            <person name="Nichols A."/>
            <person name="Cepeda A.J."/>
            <person name="Yan W."/>
            <person name="Fan B."/>
            <person name="Jiang Y."/>
            <person name="Adhikari A."/>
            <person name="Zheng C.-J."/>
            <person name="Schuster L."/>
            <person name="Cowan T.M."/>
            <person name="Smanski M.J."/>
            <person name="Chevrette M.G."/>
            <person name="De Carvalho L.P.S."/>
            <person name="Shen B."/>
        </authorList>
    </citation>
    <scope>NUCLEOTIDE SEQUENCE [LARGE SCALE GENOMIC DNA]</scope>
    <source>
        <strain evidence="5 6">NPDC004045</strain>
    </source>
</reference>
<keyword evidence="6" id="KW-1185">Reference proteome</keyword>
<dbReference type="Pfam" id="PF09394">
    <property type="entry name" value="Inhibitor_I42"/>
    <property type="match status" value="1"/>
</dbReference>
<dbReference type="EMBL" id="JBIAMX010000018">
    <property type="protein sequence ID" value="MFF0546072.1"/>
    <property type="molecule type" value="Genomic_DNA"/>
</dbReference>
<evidence type="ECO:0000259" key="4">
    <source>
        <dbReference type="Pfam" id="PF09394"/>
    </source>
</evidence>
<evidence type="ECO:0000313" key="6">
    <source>
        <dbReference type="Proteomes" id="UP001601444"/>
    </source>
</evidence>
<dbReference type="InterPro" id="IPR018990">
    <property type="entry name" value="Prot_inh_I42_chagasin"/>
</dbReference>
<dbReference type="Gene3D" id="2.60.40.2020">
    <property type="match status" value="1"/>
</dbReference>
<dbReference type="GO" id="GO:0030414">
    <property type="term" value="F:peptidase inhibitor activity"/>
    <property type="evidence" value="ECO:0007669"/>
    <property type="project" value="UniProtKB-KW"/>
</dbReference>
<dbReference type="Proteomes" id="UP001601444">
    <property type="component" value="Unassembled WGS sequence"/>
</dbReference>
<dbReference type="PROSITE" id="PS51257">
    <property type="entry name" value="PROKAR_LIPOPROTEIN"/>
    <property type="match status" value="1"/>
</dbReference>
<comment type="caution">
    <text evidence="5">The sequence shown here is derived from an EMBL/GenBank/DDBJ whole genome shotgun (WGS) entry which is preliminary data.</text>
</comment>
<evidence type="ECO:0000256" key="2">
    <source>
        <dbReference type="ARBA" id="ARBA00022704"/>
    </source>
</evidence>
<feature type="signal peptide" evidence="3">
    <location>
        <begin position="1"/>
        <end position="24"/>
    </location>
</feature>
<sequence>MRRTVPVLCAAAAVLLLTSCGGNDDDTAASSSTPCPTAALPTALPDVPLAAVQVDESANGTALPLFTGQRLVVQLPQTSATGQPWSVGTLDQNALLPSGDPDTANGTTTWAFRAANAGPTQLQFVSVQPGQQPDAASIRWTLQVRVLGG</sequence>